<name>A0A8H6SRY5_9AGAR</name>
<dbReference type="Proteomes" id="UP000636479">
    <property type="component" value="Unassembled WGS sequence"/>
</dbReference>
<feature type="transmembrane region" description="Helical" evidence="2">
    <location>
        <begin position="188"/>
        <end position="210"/>
    </location>
</feature>
<feature type="chain" id="PRO_5034921651" evidence="3">
    <location>
        <begin position="20"/>
        <end position="366"/>
    </location>
</feature>
<proteinExistence type="predicted"/>
<evidence type="ECO:0000313" key="5">
    <source>
        <dbReference type="Proteomes" id="UP000636479"/>
    </source>
</evidence>
<gene>
    <name evidence="4" type="ORF">MIND_00625200</name>
</gene>
<sequence>MLAGLRWSLYLFFSTSANALIFSIPSTTISPGTFQVTYTSEASDPVGIMQFWLGHDNGAGGFFHGASNIPQSQTPIKVEVTIPSTAVDGNKWAVYAGPGNTNFPQGLFGKSDLFNIVDPASSAPASSSAPISSSSQPPLTPSNPNPSGSTSILPSISPLNSSTGSLIAKSSDVSSTGSSRTSAPSPGLIAGVLVGVLIFLLIIILLLLYIRRLRRRSVIPGLDGRAELDPEPGFTPYSSPISTTSRGPVSFSTSLPPGGPRARSNTTTTSTTELPLGSKAATARQEYLTNQLATVQAQLAALQRSGSDSDPSYSGSRGLYPRNPDPGTQLREQNAALYARIQMLESQLQSQWALGLSDEAPPGYME</sequence>
<feature type="signal peptide" evidence="3">
    <location>
        <begin position="1"/>
        <end position="19"/>
    </location>
</feature>
<feature type="region of interest" description="Disordered" evidence="1">
    <location>
        <begin position="303"/>
        <end position="329"/>
    </location>
</feature>
<organism evidence="4 5">
    <name type="scientific">Mycena indigotica</name>
    <dbReference type="NCBI Taxonomy" id="2126181"/>
    <lineage>
        <taxon>Eukaryota</taxon>
        <taxon>Fungi</taxon>
        <taxon>Dikarya</taxon>
        <taxon>Basidiomycota</taxon>
        <taxon>Agaricomycotina</taxon>
        <taxon>Agaricomycetes</taxon>
        <taxon>Agaricomycetidae</taxon>
        <taxon>Agaricales</taxon>
        <taxon>Marasmiineae</taxon>
        <taxon>Mycenaceae</taxon>
        <taxon>Mycena</taxon>
    </lineage>
</organism>
<feature type="region of interest" description="Disordered" evidence="1">
    <location>
        <begin position="125"/>
        <end position="155"/>
    </location>
</feature>
<evidence type="ECO:0000256" key="1">
    <source>
        <dbReference type="SAM" id="MobiDB-lite"/>
    </source>
</evidence>
<keyword evidence="2" id="KW-0472">Membrane</keyword>
<feature type="region of interest" description="Disordered" evidence="1">
    <location>
        <begin position="223"/>
        <end position="278"/>
    </location>
</feature>
<feature type="compositionally biased region" description="Polar residues" evidence="1">
    <location>
        <begin position="236"/>
        <end position="255"/>
    </location>
</feature>
<feature type="compositionally biased region" description="Low complexity" evidence="1">
    <location>
        <begin position="125"/>
        <end position="137"/>
    </location>
</feature>
<dbReference type="OrthoDB" id="3061387at2759"/>
<keyword evidence="5" id="KW-1185">Reference proteome</keyword>
<dbReference type="EMBL" id="JACAZF010000005">
    <property type="protein sequence ID" value="KAF7303945.1"/>
    <property type="molecule type" value="Genomic_DNA"/>
</dbReference>
<dbReference type="GeneID" id="59345512"/>
<reference evidence="4" key="1">
    <citation type="submission" date="2020-05" db="EMBL/GenBank/DDBJ databases">
        <title>Mycena genomes resolve the evolution of fungal bioluminescence.</title>
        <authorList>
            <person name="Tsai I.J."/>
        </authorList>
    </citation>
    <scope>NUCLEOTIDE SEQUENCE</scope>
    <source>
        <strain evidence="4">171206Taipei</strain>
    </source>
</reference>
<protein>
    <submittedName>
        <fullName evidence="4">Uncharacterized protein</fullName>
    </submittedName>
</protein>
<keyword evidence="2" id="KW-0812">Transmembrane</keyword>
<dbReference type="RefSeq" id="XP_037220917.1">
    <property type="nucleotide sequence ID" value="XM_037362996.1"/>
</dbReference>
<evidence type="ECO:0000256" key="3">
    <source>
        <dbReference type="SAM" id="SignalP"/>
    </source>
</evidence>
<dbReference type="AlphaFoldDB" id="A0A8H6SRY5"/>
<feature type="compositionally biased region" description="Low complexity" evidence="1">
    <location>
        <begin position="145"/>
        <end position="155"/>
    </location>
</feature>
<evidence type="ECO:0000313" key="4">
    <source>
        <dbReference type="EMBL" id="KAF7303945.1"/>
    </source>
</evidence>
<keyword evidence="2" id="KW-1133">Transmembrane helix</keyword>
<comment type="caution">
    <text evidence="4">The sequence shown here is derived from an EMBL/GenBank/DDBJ whole genome shotgun (WGS) entry which is preliminary data.</text>
</comment>
<keyword evidence="3" id="KW-0732">Signal</keyword>
<evidence type="ECO:0000256" key="2">
    <source>
        <dbReference type="SAM" id="Phobius"/>
    </source>
</evidence>
<accession>A0A8H6SRY5</accession>
<feature type="compositionally biased region" description="Low complexity" evidence="1">
    <location>
        <begin position="303"/>
        <end position="318"/>
    </location>
</feature>